<keyword evidence="1" id="KW-1133">Transmembrane helix</keyword>
<feature type="transmembrane region" description="Helical" evidence="1">
    <location>
        <begin position="155"/>
        <end position="172"/>
    </location>
</feature>
<name>A0A803LNS9_CHEQI</name>
<proteinExistence type="predicted"/>
<keyword evidence="4" id="KW-1185">Reference proteome</keyword>
<evidence type="ECO:0000313" key="3">
    <source>
        <dbReference type="EnsemblPlants" id="AUR62016608-RA:cds"/>
    </source>
</evidence>
<protein>
    <recommendedName>
        <fullName evidence="5">Transmembrane protein</fullName>
    </recommendedName>
</protein>
<organism evidence="3 4">
    <name type="scientific">Chenopodium quinoa</name>
    <name type="common">Quinoa</name>
    <dbReference type="NCBI Taxonomy" id="63459"/>
    <lineage>
        <taxon>Eukaryota</taxon>
        <taxon>Viridiplantae</taxon>
        <taxon>Streptophyta</taxon>
        <taxon>Embryophyta</taxon>
        <taxon>Tracheophyta</taxon>
        <taxon>Spermatophyta</taxon>
        <taxon>Magnoliopsida</taxon>
        <taxon>eudicotyledons</taxon>
        <taxon>Gunneridae</taxon>
        <taxon>Pentapetalae</taxon>
        <taxon>Caryophyllales</taxon>
        <taxon>Chenopodiaceae</taxon>
        <taxon>Chenopodioideae</taxon>
        <taxon>Atripliceae</taxon>
        <taxon>Chenopodium</taxon>
    </lineage>
</organism>
<keyword evidence="2" id="KW-0732">Signal</keyword>
<reference evidence="3" key="2">
    <citation type="submission" date="2021-03" db="UniProtKB">
        <authorList>
            <consortium name="EnsemblPlants"/>
        </authorList>
    </citation>
    <scope>IDENTIFICATION</scope>
</reference>
<dbReference type="AlphaFoldDB" id="A0A803LNS9"/>
<feature type="signal peptide" evidence="2">
    <location>
        <begin position="1"/>
        <end position="27"/>
    </location>
</feature>
<feature type="transmembrane region" description="Helical" evidence="1">
    <location>
        <begin position="117"/>
        <end position="135"/>
    </location>
</feature>
<evidence type="ECO:0000256" key="2">
    <source>
        <dbReference type="SAM" id="SignalP"/>
    </source>
</evidence>
<evidence type="ECO:0000256" key="1">
    <source>
        <dbReference type="SAM" id="Phobius"/>
    </source>
</evidence>
<evidence type="ECO:0008006" key="5">
    <source>
        <dbReference type="Google" id="ProtNLM"/>
    </source>
</evidence>
<evidence type="ECO:0000313" key="4">
    <source>
        <dbReference type="Proteomes" id="UP000596660"/>
    </source>
</evidence>
<feature type="chain" id="PRO_5031350421" description="Transmembrane protein" evidence="2">
    <location>
        <begin position="28"/>
        <end position="175"/>
    </location>
</feature>
<dbReference type="EnsemblPlants" id="AUR62016608-RA">
    <property type="protein sequence ID" value="AUR62016608-RA:cds"/>
    <property type="gene ID" value="AUR62016608"/>
</dbReference>
<accession>A0A803LNS9</accession>
<dbReference type="Proteomes" id="UP000596660">
    <property type="component" value="Unplaced"/>
</dbReference>
<sequence>MDRVSFKLVAFAFLAFMLCTATTPVVGRATKSSTEELALAMEYKMIPEKMATSRVEPSIHQTNLGNQKTKMMNSQRIVDVLESYMKKDLQYGVGEFGGSLVLLVVSWVVLGWRRIMGLVAWVLELVVFSSVGGVGGSKSSSVGGVGGFAGVEEGFWWFCGFGVVGLGGGCGWRGF</sequence>
<keyword evidence="1" id="KW-0472">Membrane</keyword>
<reference evidence="3" key="1">
    <citation type="journal article" date="2017" name="Nature">
        <title>The genome of Chenopodium quinoa.</title>
        <authorList>
            <person name="Jarvis D.E."/>
            <person name="Ho Y.S."/>
            <person name="Lightfoot D.J."/>
            <person name="Schmoeckel S.M."/>
            <person name="Li B."/>
            <person name="Borm T.J.A."/>
            <person name="Ohyanagi H."/>
            <person name="Mineta K."/>
            <person name="Michell C.T."/>
            <person name="Saber N."/>
            <person name="Kharbatia N.M."/>
            <person name="Rupper R.R."/>
            <person name="Sharp A.R."/>
            <person name="Dally N."/>
            <person name="Boughton B.A."/>
            <person name="Woo Y.H."/>
            <person name="Gao G."/>
            <person name="Schijlen E.G.W.M."/>
            <person name="Guo X."/>
            <person name="Momin A.A."/>
            <person name="Negrao S."/>
            <person name="Al-Babili S."/>
            <person name="Gehring C."/>
            <person name="Roessner U."/>
            <person name="Jung C."/>
            <person name="Murphy K."/>
            <person name="Arold S.T."/>
            <person name="Gojobori T."/>
            <person name="van der Linden C.G."/>
            <person name="van Loo E.N."/>
            <person name="Jellen E.N."/>
            <person name="Maughan P.J."/>
            <person name="Tester M."/>
        </authorList>
    </citation>
    <scope>NUCLEOTIDE SEQUENCE [LARGE SCALE GENOMIC DNA]</scope>
    <source>
        <strain evidence="3">cv. PI 614886</strain>
    </source>
</reference>
<feature type="transmembrane region" description="Helical" evidence="1">
    <location>
        <begin position="89"/>
        <end position="110"/>
    </location>
</feature>
<keyword evidence="1" id="KW-0812">Transmembrane</keyword>
<dbReference type="Gramene" id="AUR62016608-RA">
    <property type="protein sequence ID" value="AUR62016608-RA:cds"/>
    <property type="gene ID" value="AUR62016608"/>
</dbReference>